<dbReference type="EMBL" id="JAEMHM010000002">
    <property type="protein sequence ID" value="MBJ6723448.1"/>
    <property type="molecule type" value="Genomic_DNA"/>
</dbReference>
<evidence type="ECO:0000256" key="1">
    <source>
        <dbReference type="ARBA" id="ARBA00022723"/>
    </source>
</evidence>
<dbReference type="AlphaFoldDB" id="A0A8J7IZD9"/>
<dbReference type="InterPro" id="IPR017896">
    <property type="entry name" value="4Fe4S_Fe-S-bd"/>
</dbReference>
<gene>
    <name evidence="5" type="ORF">JFN93_01890</name>
</gene>
<proteinExistence type="predicted"/>
<accession>A0A8J7IZD9</accession>
<reference evidence="5" key="1">
    <citation type="submission" date="2020-12" db="EMBL/GenBank/DDBJ databases">
        <title>Geomonas sp. Red875, isolated from river sediment.</title>
        <authorList>
            <person name="Xu Z."/>
            <person name="Zhang Z."/>
            <person name="Masuda Y."/>
            <person name="Itoh H."/>
            <person name="Senoo K."/>
        </authorList>
    </citation>
    <scope>NUCLEOTIDE SEQUENCE</scope>
    <source>
        <strain evidence="5">Red875</strain>
    </source>
</reference>
<evidence type="ECO:0000313" key="5">
    <source>
        <dbReference type="EMBL" id="MBJ6723448.1"/>
    </source>
</evidence>
<dbReference type="InterPro" id="IPR053135">
    <property type="entry name" value="AKR2_Oxidoreductase"/>
</dbReference>
<keyword evidence="2" id="KW-0408">Iron</keyword>
<dbReference type="PROSITE" id="PS51318">
    <property type="entry name" value="TAT"/>
    <property type="match status" value="1"/>
</dbReference>
<feature type="domain" description="4Fe-4S ferredoxin-type" evidence="4">
    <location>
        <begin position="303"/>
        <end position="326"/>
    </location>
</feature>
<keyword evidence="1" id="KW-0479">Metal-binding</keyword>
<dbReference type="PROSITE" id="PS00198">
    <property type="entry name" value="4FE4S_FER_1"/>
    <property type="match status" value="1"/>
</dbReference>
<dbReference type="PROSITE" id="PS51379">
    <property type="entry name" value="4FE4S_FER_2"/>
    <property type="match status" value="1"/>
</dbReference>
<dbReference type="SUPFAM" id="SSF46548">
    <property type="entry name" value="alpha-helical ferredoxin"/>
    <property type="match status" value="1"/>
</dbReference>
<dbReference type="RefSeq" id="WP_199382298.1">
    <property type="nucleotide sequence ID" value="NZ_JAEMHM010000002.1"/>
</dbReference>
<dbReference type="CDD" id="cd19105">
    <property type="entry name" value="AKR_unchar"/>
    <property type="match status" value="1"/>
</dbReference>
<evidence type="ECO:0000313" key="6">
    <source>
        <dbReference type="Proteomes" id="UP000636888"/>
    </source>
</evidence>
<protein>
    <submittedName>
        <fullName evidence="5">Aldo/keto reductase</fullName>
    </submittedName>
</protein>
<evidence type="ECO:0000259" key="4">
    <source>
        <dbReference type="PROSITE" id="PS51379"/>
    </source>
</evidence>
<organism evidence="5 6">
    <name type="scientific">Geomesophilobacter sediminis</name>
    <dbReference type="NCBI Taxonomy" id="2798584"/>
    <lineage>
        <taxon>Bacteria</taxon>
        <taxon>Pseudomonadati</taxon>
        <taxon>Thermodesulfobacteriota</taxon>
        <taxon>Desulfuromonadia</taxon>
        <taxon>Geobacterales</taxon>
        <taxon>Geobacteraceae</taxon>
        <taxon>Geomesophilobacter</taxon>
    </lineage>
</organism>
<evidence type="ECO:0000256" key="3">
    <source>
        <dbReference type="ARBA" id="ARBA00023014"/>
    </source>
</evidence>
<keyword evidence="3" id="KW-0411">Iron-sulfur</keyword>
<name>A0A8J7IZD9_9BACT</name>
<dbReference type="InterPro" id="IPR017900">
    <property type="entry name" value="4Fe4S_Fe_S_CS"/>
</dbReference>
<sequence length="392" mass="42594">MTDRSRKGIGRRDFLKVGLVGTTSALLGGRALAEAAESLAATKPAPFPEPVYRTLGRTGLKVSVVSFGAMLTPEPEVIRVALEHGVNYVDTARKYMSGKNEEIVARAIKGRRDKVFLATKTLPDSKSRADIVRDVEASLKALGTDHIDVIQLHNLTERDRIFVPETREALLTLKKQGKVRFFGVTTHKNQAEVLNALVDDKDRFFDTCLVAYNFKSDPVVGEAIARAAAAGIGIVAMKSQAGGYQTDALGKISPHQAALKWVLQNPHVSNAIPGIKDMSQLRENIAVMGMSFKYADRRILERYAEAVEPFYCSFCGSCEKGCPRGVEIGTVNRALMYAEGGYRDHALARATYAELSPSANAASCVDCASCTARCVNGLDIPVKMDRARQLLG</sequence>
<dbReference type="Gene3D" id="3.20.20.100">
    <property type="entry name" value="NADP-dependent oxidoreductase domain"/>
    <property type="match status" value="1"/>
</dbReference>
<keyword evidence="6" id="KW-1185">Reference proteome</keyword>
<dbReference type="Pfam" id="PF00248">
    <property type="entry name" value="Aldo_ket_red"/>
    <property type="match status" value="1"/>
</dbReference>
<comment type="caution">
    <text evidence="5">The sequence shown here is derived from an EMBL/GenBank/DDBJ whole genome shotgun (WGS) entry which is preliminary data.</text>
</comment>
<dbReference type="PANTHER" id="PTHR43312">
    <property type="entry name" value="D-THREO-ALDOSE 1-DEHYDROGENASE"/>
    <property type="match status" value="1"/>
</dbReference>
<dbReference type="InterPro" id="IPR023210">
    <property type="entry name" value="NADP_OxRdtase_dom"/>
</dbReference>
<dbReference type="PANTHER" id="PTHR43312:SF1">
    <property type="entry name" value="NADP-DEPENDENT OXIDOREDUCTASE DOMAIN-CONTAINING PROTEIN"/>
    <property type="match status" value="1"/>
</dbReference>
<dbReference type="GO" id="GO:0051536">
    <property type="term" value="F:iron-sulfur cluster binding"/>
    <property type="evidence" value="ECO:0007669"/>
    <property type="project" value="UniProtKB-KW"/>
</dbReference>
<dbReference type="InterPro" id="IPR006311">
    <property type="entry name" value="TAT_signal"/>
</dbReference>
<evidence type="ECO:0000256" key="2">
    <source>
        <dbReference type="ARBA" id="ARBA00023004"/>
    </source>
</evidence>
<dbReference type="InterPro" id="IPR036812">
    <property type="entry name" value="NAD(P)_OxRdtase_dom_sf"/>
</dbReference>
<dbReference type="Pfam" id="PF13534">
    <property type="entry name" value="Fer4_17"/>
    <property type="match status" value="1"/>
</dbReference>
<dbReference type="GO" id="GO:0046872">
    <property type="term" value="F:metal ion binding"/>
    <property type="evidence" value="ECO:0007669"/>
    <property type="project" value="UniProtKB-KW"/>
</dbReference>
<dbReference type="Proteomes" id="UP000636888">
    <property type="component" value="Unassembled WGS sequence"/>
</dbReference>
<dbReference type="SUPFAM" id="SSF51430">
    <property type="entry name" value="NAD(P)-linked oxidoreductase"/>
    <property type="match status" value="1"/>
</dbReference>